<dbReference type="InterPro" id="IPR028992">
    <property type="entry name" value="Hedgehog/Intein_dom"/>
</dbReference>
<protein>
    <submittedName>
        <fullName evidence="2">Hint domain-containing protein</fullName>
    </submittedName>
</protein>
<sequence length="363" mass="39764">MAIYTFNALPTWAFTDAEGSYHPFNDGYIPPDGSSWAFAQGTFTYSRADMTAITINDTDAQDTLLNDYTGGENTQQLVDQVSDFPPGTVVESEFQITLTAEVDGEVREYRLVALSANGVVVGYTFAGEWPPEDTPLTSVWQGVEDSDNQTFDPSQSQVCFTRGVQIATPNGQIAIEDLKVGDLVLTRDNGPQPIRWIGSSKLSALRLLANPKLRPIRIRAGALGQGLPVHDLLVSPQHRVLVRSKVAMRMFGAMEVLAAAKQLLQLDGIDIATDMAEVEYFHMLFDQHEIVTSNGAETESLYPGPQALKSVGPAAVQEIYQLFPELRNLDHVPSAARQLLSGREARKLAVRLAQNHRPVVAPQ</sequence>
<feature type="domain" description="Hedgehog/Intein (Hint)" evidence="1">
    <location>
        <begin position="158"/>
        <end position="304"/>
    </location>
</feature>
<organism evidence="2 3">
    <name type="scientific">Paracoccus broussonetiae subsp. drimophilus</name>
    <dbReference type="NCBI Taxonomy" id="3373869"/>
    <lineage>
        <taxon>Bacteria</taxon>
        <taxon>Pseudomonadati</taxon>
        <taxon>Pseudomonadota</taxon>
        <taxon>Alphaproteobacteria</taxon>
        <taxon>Rhodobacterales</taxon>
        <taxon>Paracoccaceae</taxon>
        <taxon>Paracoccus</taxon>
        <taxon>Paracoccus broussonetiae</taxon>
    </lineage>
</organism>
<dbReference type="EMBL" id="JBIMPR010000017">
    <property type="protein sequence ID" value="MFH5776415.1"/>
    <property type="molecule type" value="Genomic_DNA"/>
</dbReference>
<keyword evidence="3" id="KW-1185">Reference proteome</keyword>
<evidence type="ECO:0000313" key="3">
    <source>
        <dbReference type="Proteomes" id="UP001609376"/>
    </source>
</evidence>
<dbReference type="Proteomes" id="UP001609376">
    <property type="component" value="Unassembled WGS sequence"/>
</dbReference>
<dbReference type="RefSeq" id="WP_395135430.1">
    <property type="nucleotide sequence ID" value="NZ_JBIMPR010000017.1"/>
</dbReference>
<reference evidence="2 3" key="1">
    <citation type="submission" date="2024-10" db="EMBL/GenBank/DDBJ databases">
        <title>Paracoccus drimophilus sp. nov., a novel bacterium from corn roots in Hunan.</title>
        <authorList>
            <person name="Li X."/>
        </authorList>
    </citation>
    <scope>NUCLEOTIDE SEQUENCE [LARGE SCALE GENOMIC DNA]</scope>
    <source>
        <strain evidence="2 3">NGMCC 1.201697</strain>
    </source>
</reference>
<evidence type="ECO:0000313" key="2">
    <source>
        <dbReference type="EMBL" id="MFH5776415.1"/>
    </source>
</evidence>
<name>A0ABW7LQP9_9RHOB</name>
<dbReference type="InterPro" id="IPR036844">
    <property type="entry name" value="Hint_dom_sf"/>
</dbReference>
<comment type="caution">
    <text evidence="2">The sequence shown here is derived from an EMBL/GenBank/DDBJ whole genome shotgun (WGS) entry which is preliminary data.</text>
</comment>
<dbReference type="PROSITE" id="PS50817">
    <property type="entry name" value="INTEIN_N_TER"/>
    <property type="match status" value="1"/>
</dbReference>
<dbReference type="SUPFAM" id="SSF51294">
    <property type="entry name" value="Hedgehog/intein (Hint) domain"/>
    <property type="match status" value="1"/>
</dbReference>
<dbReference type="Gene3D" id="2.170.16.10">
    <property type="entry name" value="Hedgehog/Intein (Hint) domain"/>
    <property type="match status" value="1"/>
</dbReference>
<dbReference type="InterPro" id="IPR006141">
    <property type="entry name" value="Intein_N"/>
</dbReference>
<accession>A0ABW7LQP9</accession>
<dbReference type="Pfam" id="PF13403">
    <property type="entry name" value="Hint_2"/>
    <property type="match status" value="1"/>
</dbReference>
<evidence type="ECO:0000259" key="1">
    <source>
        <dbReference type="Pfam" id="PF13403"/>
    </source>
</evidence>
<gene>
    <name evidence="2" type="ORF">ACHFJ0_19415</name>
</gene>
<proteinExistence type="predicted"/>